<evidence type="ECO:0000313" key="3">
    <source>
        <dbReference type="Proteomes" id="UP000532908"/>
    </source>
</evidence>
<dbReference type="EMBL" id="VWZL01011262">
    <property type="protein sequence ID" value="NXG95160.1"/>
    <property type="molecule type" value="Genomic_DNA"/>
</dbReference>
<dbReference type="Gene3D" id="3.40.50.410">
    <property type="entry name" value="von Willebrand factor, type A domain"/>
    <property type="match status" value="1"/>
</dbReference>
<reference evidence="2 3" key="1">
    <citation type="submission" date="2019-09" db="EMBL/GenBank/DDBJ databases">
        <title>Bird 10,000 Genomes (B10K) Project - Family phase.</title>
        <authorList>
            <person name="Zhang G."/>
        </authorList>
    </citation>
    <scope>NUCLEOTIDE SEQUENCE [LARGE SCALE GENOMIC DNA]</scope>
    <source>
        <strain evidence="2">B10K-DU-001-20</strain>
        <tissue evidence="2">Muscle</tissue>
    </source>
</reference>
<evidence type="ECO:0000259" key="1">
    <source>
        <dbReference type="Pfam" id="PF13768"/>
    </source>
</evidence>
<dbReference type="InterPro" id="IPR036465">
    <property type="entry name" value="vWFA_dom_sf"/>
</dbReference>
<sequence>QVSLAGSPPHQHDLELLVYYGDPTAVSAVVEKGDPGAPPGSLLRDPMVLVMLAPSIPAAVPGQHQSGEFIFLLNTTFLEHAQVPPQSRDQDGDSLLFLLKSLPLGCYFNIYCYEETSVGIYPQSVEYTQDNLTEAMRRIPSTGSSLGDSNLLETLRSVYSTPRPHRHPRQLFIFMAGLPPDKEAIAAEVCRHRNSHRCFSFCFSEDSAALAMALAKETGGEAAYVSSDSSMSLVVLKCLKQALKPAAEGVSLSWTLPRGLEVEVLGGTPQSIFQGQHSLLYAQIHGQAQDTTVAKGVMTLQYSLDGQDVTYTIEFPLCPQGDGRLAGHRLAARCLLKRLLPEAVSGSGEEPRHRAVEISLTSGIICPFTSYAGVRTPQRVTWYQRPLALLPPRQSLIPCQIVELRGSRISSCCPKSIWVPPGWLTAVRASWLALRQLTRGIAALPQRGAFSKACKPPPPFFTSLKYVDPMEFGLCSSILWRWCPEAAAKCQELVALQNADGSWALSSGLASVLEVDEDEIKGKMPDEVMEPSIWATVLAVTWL</sequence>
<accession>A0A7K9G174</accession>
<feature type="non-terminal residue" evidence="2">
    <location>
        <position position="543"/>
    </location>
</feature>
<dbReference type="SUPFAM" id="SSF53300">
    <property type="entry name" value="vWA-like"/>
    <property type="match status" value="1"/>
</dbReference>
<comment type="caution">
    <text evidence="2">The sequence shown here is derived from an EMBL/GenBank/DDBJ whole genome shotgun (WGS) entry which is preliminary data.</text>
</comment>
<dbReference type="PANTHER" id="PTHR45737">
    <property type="entry name" value="VON WILLEBRAND FACTOR A DOMAIN-CONTAINING PROTEIN 5A"/>
    <property type="match status" value="1"/>
</dbReference>
<proteinExistence type="predicted"/>
<dbReference type="Pfam" id="PF13768">
    <property type="entry name" value="VWA_3"/>
    <property type="match status" value="1"/>
</dbReference>
<gene>
    <name evidence="2" type="primary">Vwa5a_1</name>
    <name evidence="2" type="ORF">STEPAR_R01444</name>
</gene>
<dbReference type="InterPro" id="IPR002035">
    <property type="entry name" value="VWF_A"/>
</dbReference>
<feature type="non-terminal residue" evidence="2">
    <location>
        <position position="1"/>
    </location>
</feature>
<organism evidence="2 3">
    <name type="scientific">Stercorarius parasiticus</name>
    <name type="common">Parasitic jaeger</name>
    <name type="synonym">Arctic skua</name>
    <dbReference type="NCBI Taxonomy" id="54059"/>
    <lineage>
        <taxon>Eukaryota</taxon>
        <taxon>Metazoa</taxon>
        <taxon>Chordata</taxon>
        <taxon>Craniata</taxon>
        <taxon>Vertebrata</taxon>
        <taxon>Euteleostomi</taxon>
        <taxon>Archelosauria</taxon>
        <taxon>Archosauria</taxon>
        <taxon>Dinosauria</taxon>
        <taxon>Saurischia</taxon>
        <taxon>Theropoda</taxon>
        <taxon>Coelurosauria</taxon>
        <taxon>Aves</taxon>
        <taxon>Neognathae</taxon>
        <taxon>Neoaves</taxon>
        <taxon>Charadriiformes</taxon>
        <taxon>Stercorariidae</taxon>
        <taxon>Stercorarius</taxon>
    </lineage>
</organism>
<feature type="domain" description="VWFA" evidence="1">
    <location>
        <begin position="93"/>
        <end position="222"/>
    </location>
</feature>
<dbReference type="Proteomes" id="UP000532908">
    <property type="component" value="Unassembled WGS sequence"/>
</dbReference>
<protein>
    <submittedName>
        <fullName evidence="2">VMA5A protein</fullName>
    </submittedName>
</protein>
<dbReference type="AlphaFoldDB" id="A0A7K9G174"/>
<name>A0A7K9G174_STEPR</name>
<dbReference type="PANTHER" id="PTHR45737:SF6">
    <property type="entry name" value="VON WILLEBRAND FACTOR A DOMAIN-CONTAINING PROTEIN 5A"/>
    <property type="match status" value="1"/>
</dbReference>
<evidence type="ECO:0000313" key="2">
    <source>
        <dbReference type="EMBL" id="NXG95160.1"/>
    </source>
</evidence>
<keyword evidence="3" id="KW-1185">Reference proteome</keyword>